<dbReference type="InterPro" id="IPR008927">
    <property type="entry name" value="6-PGluconate_DH-like_C_sf"/>
</dbReference>
<keyword evidence="5" id="KW-0276">Fatty acid metabolism</keyword>
<dbReference type="Pfam" id="PF00725">
    <property type="entry name" value="3HCDH"/>
    <property type="match status" value="1"/>
</dbReference>
<dbReference type="PANTHER" id="PTHR43612:SF3">
    <property type="entry name" value="TRIFUNCTIONAL ENZYME SUBUNIT ALPHA, MITOCHONDRIAL"/>
    <property type="match status" value="1"/>
</dbReference>
<evidence type="ECO:0000256" key="7">
    <source>
        <dbReference type="ARBA" id="ARBA00023002"/>
    </source>
</evidence>
<dbReference type="UniPathway" id="UPA00659"/>
<keyword evidence="10" id="KW-0456">Lyase</keyword>
<evidence type="ECO:0000256" key="11">
    <source>
        <dbReference type="ARBA" id="ARBA00023268"/>
    </source>
</evidence>
<dbReference type="GO" id="GO:0070403">
    <property type="term" value="F:NAD+ binding"/>
    <property type="evidence" value="ECO:0007669"/>
    <property type="project" value="InterPro"/>
</dbReference>
<dbReference type="FunFam" id="1.10.1040.50:FF:000005">
    <property type="entry name" value="Probable 3-hydroxyacyl-CoA dehydrogenase"/>
    <property type="match status" value="1"/>
</dbReference>
<organism evidence="16 17">
    <name type="scientific">Streptomyces canus</name>
    <dbReference type="NCBI Taxonomy" id="58343"/>
    <lineage>
        <taxon>Bacteria</taxon>
        <taxon>Bacillati</taxon>
        <taxon>Actinomycetota</taxon>
        <taxon>Actinomycetes</taxon>
        <taxon>Kitasatosporales</taxon>
        <taxon>Streptomycetaceae</taxon>
        <taxon>Streptomyces</taxon>
        <taxon>Streptomyces aurantiacus group</taxon>
    </lineage>
</organism>
<sequence>MTTPEHPMFRWEKDADDIVTVTMDDPDQSANTVNDRFHLEFPFLIDHLYAERDSVKGVIITSAKKTFFAGGDLHSMIRATPDQSAEITARLDGVKAQLRRLETLGRPVVAAINGAALGGGYEIALACHRRIAVDAPGVGVGLPEVSLGLLPGAGGTTRTVRMFGLVTALQEILLTGRKFRPADALARGLVDELVDDPHRLAVAAREWIATDPEPVQPWDRPGHRVPGGSPGSPALAGVLPSLPAVLRKQSHGSPAPAAHSLLCAAVEGAQVDFDNALTIESRYCVDLICGQISKNIVKSMFFDMQAINRGANRPEGHPRHRARKVVVLGAGMMGAGIAYVSAKAGLEVVLKDVTPQAAERGKAYSARILDKAVQQGRSTPEQKEEILARITPTADPADAAGADLLIEAVFEEPGLKRKVMAETAGQLAPDALLASNTSTLPITGLAEGLAAPENFIGLHFFSPVDKMKLLEIVVGDKTSDATLAKAIDVARQIGKTPIVVNDSRGFFTSRVIGQFINEGAALLGEGIPAASIEQAALQAGYPVGPLALMDELSLTLMRKIREETAAAHRAAGIDTPAHPADAVLDRMIDEFGREGRAAGAGFHEYAEGRKQGLWPGLKGAFGGTGTDVPLIDIQERMLFAEALDAVRCLDEGVVRSVADANIGSVLGIGFPVWTGGVIQYVNQYQGGLPGFVARAGELAQRHGERFTPPDSLVRRAANAEEYQ</sequence>
<dbReference type="AlphaFoldDB" id="A0A124HV58"/>
<dbReference type="EMBL" id="LMWU01000073">
    <property type="protein sequence ID" value="KUN57420.1"/>
    <property type="molecule type" value="Genomic_DNA"/>
</dbReference>
<dbReference type="FunFam" id="3.90.226.10:FF:000047">
    <property type="entry name" value="Probable 3-hydroxyacyl-CoA dehydrogenase"/>
    <property type="match status" value="1"/>
</dbReference>
<dbReference type="Pfam" id="PF02737">
    <property type="entry name" value="3HCDH_N"/>
    <property type="match status" value="1"/>
</dbReference>
<dbReference type="InterPro" id="IPR001753">
    <property type="entry name" value="Enoyl-CoA_hydra/iso"/>
</dbReference>
<dbReference type="PANTHER" id="PTHR43612">
    <property type="entry name" value="TRIFUNCTIONAL ENZYME SUBUNIT ALPHA"/>
    <property type="match status" value="1"/>
</dbReference>
<dbReference type="InterPro" id="IPR029045">
    <property type="entry name" value="ClpP/crotonase-like_dom_sf"/>
</dbReference>
<evidence type="ECO:0000313" key="16">
    <source>
        <dbReference type="EMBL" id="KUN57420.1"/>
    </source>
</evidence>
<evidence type="ECO:0000256" key="4">
    <source>
        <dbReference type="ARBA" id="ARBA00009463"/>
    </source>
</evidence>
<evidence type="ECO:0000256" key="9">
    <source>
        <dbReference type="ARBA" id="ARBA00023098"/>
    </source>
</evidence>
<keyword evidence="11" id="KW-0511">Multifunctional enzyme</keyword>
<name>A0A124HV58_9ACTN</name>
<feature type="domain" description="3-hydroxyacyl-CoA dehydrogenase NAD binding" evidence="15">
    <location>
        <begin position="324"/>
        <end position="502"/>
    </location>
</feature>
<evidence type="ECO:0000256" key="10">
    <source>
        <dbReference type="ARBA" id="ARBA00023239"/>
    </source>
</evidence>
<gene>
    <name evidence="16" type="ORF">AQJ46_47650</name>
</gene>
<evidence type="ECO:0000256" key="6">
    <source>
        <dbReference type="ARBA" id="ARBA00022963"/>
    </source>
</evidence>
<evidence type="ECO:0000256" key="2">
    <source>
        <dbReference type="ARBA" id="ARBA00005086"/>
    </source>
</evidence>
<dbReference type="Gene3D" id="3.90.226.10">
    <property type="entry name" value="2-enoyl-CoA Hydratase, Chain A, domain 1"/>
    <property type="match status" value="1"/>
</dbReference>
<feature type="domain" description="3-hydroxyacyl-CoA dehydrogenase C-terminal" evidence="14">
    <location>
        <begin position="505"/>
        <end position="605"/>
    </location>
</feature>
<dbReference type="SUPFAM" id="SSF48179">
    <property type="entry name" value="6-phosphogluconate dehydrogenase C-terminal domain-like"/>
    <property type="match status" value="2"/>
</dbReference>
<dbReference type="GO" id="GO:0006635">
    <property type="term" value="P:fatty acid beta-oxidation"/>
    <property type="evidence" value="ECO:0007669"/>
    <property type="project" value="UniProtKB-UniPathway"/>
</dbReference>
<dbReference type="RefSeq" id="WP_059211607.1">
    <property type="nucleotide sequence ID" value="NZ_KQ948683.1"/>
</dbReference>
<evidence type="ECO:0000256" key="1">
    <source>
        <dbReference type="ARBA" id="ARBA00005005"/>
    </source>
</evidence>
<evidence type="ECO:0000259" key="15">
    <source>
        <dbReference type="Pfam" id="PF02737"/>
    </source>
</evidence>
<dbReference type="InterPro" id="IPR006176">
    <property type="entry name" value="3-OHacyl-CoA_DH_NAD-bd"/>
</dbReference>
<comment type="pathway">
    <text evidence="2">Lipid metabolism; butanoate metabolism.</text>
</comment>
<dbReference type="Gene3D" id="3.40.50.720">
    <property type="entry name" value="NAD(P)-binding Rossmann-like Domain"/>
    <property type="match status" value="1"/>
</dbReference>
<dbReference type="STRING" id="58343.AQJ46_47650"/>
<evidence type="ECO:0000256" key="12">
    <source>
        <dbReference type="ARBA" id="ARBA00049556"/>
    </source>
</evidence>
<evidence type="ECO:0000313" key="17">
    <source>
        <dbReference type="Proteomes" id="UP000053669"/>
    </source>
</evidence>
<evidence type="ECO:0000259" key="14">
    <source>
        <dbReference type="Pfam" id="PF00725"/>
    </source>
</evidence>
<dbReference type="Pfam" id="PF00378">
    <property type="entry name" value="ECH_1"/>
    <property type="match status" value="1"/>
</dbReference>
<comment type="similarity">
    <text evidence="4">Belongs to the 3-hydroxyacyl-CoA dehydrogenase family.</text>
</comment>
<keyword evidence="8" id="KW-0520">NAD</keyword>
<evidence type="ECO:0000256" key="8">
    <source>
        <dbReference type="ARBA" id="ARBA00023027"/>
    </source>
</evidence>
<keyword evidence="7" id="KW-0560">Oxidoreductase</keyword>
<evidence type="ECO:0000256" key="5">
    <source>
        <dbReference type="ARBA" id="ARBA00022832"/>
    </source>
</evidence>
<dbReference type="Proteomes" id="UP000053669">
    <property type="component" value="Unassembled WGS sequence"/>
</dbReference>
<reference evidence="16 17" key="1">
    <citation type="submission" date="2015-10" db="EMBL/GenBank/DDBJ databases">
        <title>Draft genome sequence of Streptomyces canus DSM 40017, type strain for the species Streptomyces canus.</title>
        <authorList>
            <person name="Ruckert C."/>
            <person name="Winkler A."/>
            <person name="Kalinowski J."/>
            <person name="Kampfer P."/>
            <person name="Glaeser S."/>
        </authorList>
    </citation>
    <scope>NUCLEOTIDE SEQUENCE [LARGE SCALE GENOMIC DNA]</scope>
    <source>
        <strain evidence="16 17">DSM 40017</strain>
    </source>
</reference>
<dbReference type="Gene3D" id="1.10.1040.50">
    <property type="match status" value="1"/>
</dbReference>
<dbReference type="CDD" id="cd06558">
    <property type="entry name" value="crotonase-like"/>
    <property type="match status" value="1"/>
</dbReference>
<comment type="catalytic activity">
    <reaction evidence="12">
        <text>a (3S)-3-hydroxyacyl-CoA + NAD(+) = a 3-oxoacyl-CoA + NADH + H(+)</text>
        <dbReference type="Rhea" id="RHEA:22432"/>
        <dbReference type="ChEBI" id="CHEBI:15378"/>
        <dbReference type="ChEBI" id="CHEBI:57318"/>
        <dbReference type="ChEBI" id="CHEBI:57540"/>
        <dbReference type="ChEBI" id="CHEBI:57945"/>
        <dbReference type="ChEBI" id="CHEBI:90726"/>
        <dbReference type="EC" id="1.1.1.35"/>
    </reaction>
</comment>
<accession>A0A124HV58</accession>
<evidence type="ECO:0000256" key="13">
    <source>
        <dbReference type="SAM" id="MobiDB-lite"/>
    </source>
</evidence>
<comment type="similarity">
    <text evidence="3">In the central section; belongs to the 3-hydroxyacyl-CoA dehydrogenase family.</text>
</comment>
<comment type="caution">
    <text evidence="16">The sequence shown here is derived from an EMBL/GenBank/DDBJ whole genome shotgun (WGS) entry which is preliminary data.</text>
</comment>
<feature type="region of interest" description="Disordered" evidence="13">
    <location>
        <begin position="212"/>
        <end position="233"/>
    </location>
</feature>
<dbReference type="GO" id="GO:0004300">
    <property type="term" value="F:enoyl-CoA hydratase activity"/>
    <property type="evidence" value="ECO:0007669"/>
    <property type="project" value="TreeGrafter"/>
</dbReference>
<evidence type="ECO:0000256" key="3">
    <source>
        <dbReference type="ARBA" id="ARBA00007005"/>
    </source>
</evidence>
<keyword evidence="9" id="KW-0443">Lipid metabolism</keyword>
<proteinExistence type="inferred from homology"/>
<dbReference type="SUPFAM" id="SSF52096">
    <property type="entry name" value="ClpP/crotonase"/>
    <property type="match status" value="1"/>
</dbReference>
<dbReference type="InterPro" id="IPR006108">
    <property type="entry name" value="3HC_DH_C"/>
</dbReference>
<dbReference type="InterPro" id="IPR036291">
    <property type="entry name" value="NAD(P)-bd_dom_sf"/>
</dbReference>
<dbReference type="GO" id="GO:0016509">
    <property type="term" value="F:long-chain (3S)-3-hydroxyacyl-CoA dehydrogenase (NAD+) activity"/>
    <property type="evidence" value="ECO:0007669"/>
    <property type="project" value="TreeGrafter"/>
</dbReference>
<dbReference type="InterPro" id="IPR050136">
    <property type="entry name" value="FA_oxidation_alpha_subunit"/>
</dbReference>
<dbReference type="FunFam" id="3.40.50.720:FF:000009">
    <property type="entry name" value="Fatty oxidation complex, alpha subunit"/>
    <property type="match status" value="1"/>
</dbReference>
<keyword evidence="6" id="KW-0442">Lipid degradation</keyword>
<dbReference type="SUPFAM" id="SSF51735">
    <property type="entry name" value="NAD(P)-binding Rossmann-fold domains"/>
    <property type="match status" value="1"/>
</dbReference>
<protein>
    <submittedName>
        <fullName evidence="16">3-hydroxyacyl-CoA dehydrogenase</fullName>
    </submittedName>
</protein>
<comment type="pathway">
    <text evidence="1">Lipid metabolism; fatty acid beta-oxidation.</text>
</comment>